<reference evidence="2 3" key="1">
    <citation type="submission" date="2023-08" db="EMBL/GenBank/DDBJ databases">
        <authorList>
            <person name="Du S."/>
            <person name="Wu Z."/>
            <person name="Wu Y."/>
            <person name="Yang M."/>
            <person name="Shao J."/>
            <person name="Liu H."/>
            <person name="Zhao Y."/>
            <person name="Zhang Z."/>
        </authorList>
    </citation>
    <scope>NUCLEOTIDE SEQUENCE [LARGE SCALE GENOMIC DNA]</scope>
</reference>
<evidence type="ECO:0008006" key="4">
    <source>
        <dbReference type="Google" id="ProtNLM"/>
    </source>
</evidence>
<proteinExistence type="predicted"/>
<sequence length="134" mass="14816">MLAGLLNVLPNILAIIDKTLPDKAQAELAKQRVEFELLSAMNEVNKAQAETNKVEAAHRSIWVAGWRPAIGWVAALGVFWAFVGQPICQWIATMFGIPLMLLPEFPMDQVLELVLAMLGLSGLRTFEKMKGITK</sequence>
<keyword evidence="1" id="KW-0175">Coiled coil</keyword>
<evidence type="ECO:0000313" key="2">
    <source>
        <dbReference type="EMBL" id="WMM95347.1"/>
    </source>
</evidence>
<evidence type="ECO:0000313" key="3">
    <source>
        <dbReference type="Proteomes" id="UP001302562"/>
    </source>
</evidence>
<dbReference type="EMBL" id="OR420743">
    <property type="protein sequence ID" value="WMM95347.1"/>
    <property type="molecule type" value="Genomic_DNA"/>
</dbReference>
<feature type="coiled-coil region" evidence="1">
    <location>
        <begin position="30"/>
        <end position="57"/>
    </location>
</feature>
<gene>
    <name evidence="2" type="ORF">CRP125_gp44</name>
</gene>
<protein>
    <recommendedName>
        <fullName evidence="4">Holin</fullName>
    </recommendedName>
</protein>
<keyword evidence="3" id="KW-1185">Reference proteome</keyword>
<accession>A0AAX3ZXI4</accession>
<dbReference type="Proteomes" id="UP001302562">
    <property type="component" value="Segment"/>
</dbReference>
<evidence type="ECO:0000256" key="1">
    <source>
        <dbReference type="SAM" id="Coils"/>
    </source>
</evidence>
<organism evidence="2 3">
    <name type="scientific">Roseobacter phage CRP-125</name>
    <dbReference type="NCBI Taxonomy" id="3072844"/>
    <lineage>
        <taxon>Viruses</taxon>
        <taxon>Duplodnaviria</taxon>
        <taxon>Heunggongvirae</taxon>
        <taxon>Uroviricota</taxon>
        <taxon>Caudoviricetes</taxon>
        <taxon>Autographivirales</taxon>
        <taxon>Autographivirales incertae sedis</taxon>
        <taxon>Actaeavirus</taxon>
        <taxon>Actaeavirus CRP125</taxon>
    </lineage>
</organism>
<name>A0AAX3ZXI4_9CAUD</name>
<dbReference type="InterPro" id="IPR021497">
    <property type="entry name" value="GTA_holin_3TM"/>
</dbReference>
<dbReference type="Pfam" id="PF11351">
    <property type="entry name" value="GTA_holin_3TM"/>
    <property type="match status" value="1"/>
</dbReference>